<dbReference type="GO" id="GO:0005789">
    <property type="term" value="C:endoplasmic reticulum membrane"/>
    <property type="evidence" value="ECO:0007669"/>
    <property type="project" value="UniProtKB-SubCell"/>
</dbReference>
<feature type="region of interest" description="Disordered" evidence="7">
    <location>
        <begin position="1"/>
        <end position="22"/>
    </location>
</feature>
<evidence type="ECO:0000313" key="8">
    <source>
        <dbReference type="EMBL" id="EOR00179.1"/>
    </source>
</evidence>
<keyword evidence="4 6" id="KW-1133">Transmembrane helix</keyword>
<dbReference type="Proteomes" id="UP000014064">
    <property type="component" value="Unassembled WGS sequence"/>
</dbReference>
<evidence type="ECO:0000313" key="9">
    <source>
        <dbReference type="Proteomes" id="UP000014064"/>
    </source>
</evidence>
<sequence>MVSGAHRYSHSNHMLTPVQPTPADIRRRNAQFEHKNKTGTGKAAKPVRENSSTSLWLVAFFVLLLGGGLVFELLRLFF</sequence>
<proteinExistence type="inferred from homology"/>
<feature type="transmembrane region" description="Helical" evidence="6">
    <location>
        <begin position="55"/>
        <end position="74"/>
    </location>
</feature>
<evidence type="ECO:0000256" key="1">
    <source>
        <dbReference type="ARBA" id="ARBA00005500"/>
    </source>
</evidence>
<dbReference type="AlphaFoldDB" id="R9ADB3"/>
<gene>
    <name evidence="8" type="ORF">J056_001065</name>
</gene>
<dbReference type="OrthoDB" id="10420062at2759"/>
<evidence type="ECO:0000256" key="5">
    <source>
        <dbReference type="ARBA" id="ARBA00023136"/>
    </source>
</evidence>
<dbReference type="RefSeq" id="XP_009268968.1">
    <property type="nucleotide sequence ID" value="XM_009270693.1"/>
</dbReference>
<dbReference type="InterPro" id="IPR010580">
    <property type="entry name" value="ER_stress-assoc"/>
</dbReference>
<keyword evidence="9" id="KW-1185">Reference proteome</keyword>
<accession>R9ADB3</accession>
<dbReference type="KEGG" id="wic:J056_001065"/>
<evidence type="ECO:0000256" key="4">
    <source>
        <dbReference type="ARBA" id="ARBA00022989"/>
    </source>
</evidence>
<comment type="subcellular location">
    <subcellularLocation>
        <location evidence="6">Membrane</location>
        <topology evidence="6">Single-pass membrane protein</topology>
    </subcellularLocation>
    <subcellularLocation>
        <location evidence="6">Endoplasmic reticulum membrane</location>
        <topology evidence="6">Single-pass membrane protein</topology>
    </subcellularLocation>
</comment>
<evidence type="ECO:0000256" key="2">
    <source>
        <dbReference type="ARBA" id="ARBA00022692"/>
    </source>
</evidence>
<dbReference type="Pfam" id="PF06624">
    <property type="entry name" value="RAMP4"/>
    <property type="match status" value="1"/>
</dbReference>
<reference evidence="9" key="1">
    <citation type="journal article" date="2013" name="BMC Genomics">
        <title>Genome and transcriptome sequencing of the halophilic fungus Wallemia ichthyophaga: haloadaptations present and absent.</title>
        <authorList>
            <person name="Zajc J."/>
            <person name="Liu Y."/>
            <person name="Dai W."/>
            <person name="Yang Z."/>
            <person name="Hu J."/>
            <person name="Gostincar C."/>
            <person name="Gunde-Cimerman N."/>
        </authorList>
    </citation>
    <scope>NUCLEOTIDE SEQUENCE [LARGE SCALE GENOMIC DNA]</scope>
    <source>
        <strain evidence="9">EXF-994 / CBS 113033</strain>
    </source>
</reference>
<comment type="similarity">
    <text evidence="1 6">Belongs to the RAMP4 family.</text>
</comment>
<organism evidence="8 9">
    <name type="scientific">Wallemia ichthyophaga (strain EXF-994 / CBS 113033)</name>
    <dbReference type="NCBI Taxonomy" id="1299270"/>
    <lineage>
        <taxon>Eukaryota</taxon>
        <taxon>Fungi</taxon>
        <taxon>Dikarya</taxon>
        <taxon>Basidiomycota</taxon>
        <taxon>Wallemiomycotina</taxon>
        <taxon>Wallemiomycetes</taxon>
        <taxon>Wallemiales</taxon>
        <taxon>Wallemiaceae</taxon>
        <taxon>Wallemia</taxon>
    </lineage>
</organism>
<comment type="function">
    <text evidence="6">Interacts with target proteins during translocation into the lumen of the endoplasmic reticulum. Protects unfolded target proteins against degradation and facilitate correct glycosylation.</text>
</comment>
<evidence type="ECO:0000256" key="3">
    <source>
        <dbReference type="ARBA" id="ARBA00022824"/>
    </source>
</evidence>
<dbReference type="EMBL" id="KE007236">
    <property type="protein sequence ID" value="EOR00179.1"/>
    <property type="molecule type" value="Genomic_DNA"/>
</dbReference>
<keyword evidence="3 6" id="KW-0256">Endoplasmic reticulum</keyword>
<name>R9ADB3_WALI9</name>
<dbReference type="HOGENOM" id="CLU_2623880_0_0_1"/>
<dbReference type="GeneID" id="20374017"/>
<keyword evidence="2 6" id="KW-0812">Transmembrane</keyword>
<evidence type="ECO:0000256" key="6">
    <source>
        <dbReference type="RuleBase" id="RU364120"/>
    </source>
</evidence>
<keyword evidence="5 6" id="KW-0472">Membrane</keyword>
<protein>
    <recommendedName>
        <fullName evidence="6">Stress-associated endoplasmic reticulum protein</fullName>
    </recommendedName>
</protein>
<evidence type="ECO:0000256" key="7">
    <source>
        <dbReference type="SAM" id="MobiDB-lite"/>
    </source>
</evidence>